<accession>A0A291IN94</accession>
<dbReference type="EMBL" id="LUUL01000062">
    <property type="protein sequence ID" value="OAI27768.1"/>
    <property type="molecule type" value="Genomic_DNA"/>
</dbReference>
<evidence type="ECO:0000313" key="2">
    <source>
        <dbReference type="Proteomes" id="UP000077734"/>
    </source>
</evidence>
<comment type="caution">
    <text evidence="1">The sequence shown here is derived from an EMBL/GenBank/DDBJ whole genome shotgun (WGS) entry which is preliminary data.</text>
</comment>
<dbReference type="AlphaFoldDB" id="A0A291IN94"/>
<evidence type="ECO:0000313" key="1">
    <source>
        <dbReference type="EMBL" id="OAI27768.1"/>
    </source>
</evidence>
<keyword evidence="2" id="KW-1185">Reference proteome</keyword>
<name>A0A291IN94_9GAMM</name>
<reference evidence="1 2" key="1">
    <citation type="submission" date="2016-03" db="EMBL/GenBank/DDBJ databases">
        <authorList>
            <person name="Heylen K."/>
            <person name="De Vos P."/>
            <person name="Vekeman B."/>
        </authorList>
    </citation>
    <scope>NUCLEOTIDE SEQUENCE [LARGE SCALE GENOMIC DNA]</scope>
    <source>
        <strain evidence="1 2">R-49807</strain>
    </source>
</reference>
<organism evidence="1 2">
    <name type="scientific">Methylomonas koyamae</name>
    <dbReference type="NCBI Taxonomy" id="702114"/>
    <lineage>
        <taxon>Bacteria</taxon>
        <taxon>Pseudomonadati</taxon>
        <taxon>Pseudomonadota</taxon>
        <taxon>Gammaproteobacteria</taxon>
        <taxon>Methylococcales</taxon>
        <taxon>Methylococcaceae</taxon>
        <taxon>Methylomonas</taxon>
    </lineage>
</organism>
<proteinExistence type="predicted"/>
<sequence length="88" mass="9897">MSVFTQQILEDIENLPPEMQAEALDFVHFLRSKWIRTEAASKLRASNSGEAVAVMAEIAARATAFQGVDTPEAWQREVRQDRPLPGRD</sequence>
<dbReference type="RefSeq" id="WP_064026134.1">
    <property type="nucleotide sequence ID" value="NZ_CP023669.1"/>
</dbReference>
<dbReference type="KEGG" id="mko:MKLM6_3499"/>
<dbReference type="Proteomes" id="UP000077734">
    <property type="component" value="Unassembled WGS sequence"/>
</dbReference>
<gene>
    <name evidence="1" type="ORF">A1356_08705</name>
</gene>
<protein>
    <submittedName>
        <fullName evidence="1">Uncharacterized protein</fullName>
    </submittedName>
</protein>